<name>A0CEC1_PARTE</name>
<dbReference type="GO" id="GO:0006508">
    <property type="term" value="P:proteolysis"/>
    <property type="evidence" value="ECO:0007669"/>
    <property type="project" value="UniProtKB-KW"/>
</dbReference>
<dbReference type="AlphaFoldDB" id="A0CEC1"/>
<dbReference type="EMBL" id="CT868064">
    <property type="protein sequence ID" value="CAK69138.1"/>
    <property type="molecule type" value="Genomic_DNA"/>
</dbReference>
<dbReference type="GeneID" id="5022320"/>
<sequence>MFQIPKDYLVNCLYKKNQDPNKNLENNEDDEIFKKKIEERVFTYKKNKNDKDLEVLQQIYNEAYKSKPMDDCHKRFIKSIRSNTQLFNYYSIKQLQEKHKLLKLCSKYREVRGDGNCFYTALGYRFLQILLCEYNLEEFNYFLDKIEQIDLPFKVYCKTIKIPEEIQKNLRNEFLFRLCEIRQIEDKNERLNKLMEQYSAYESKGDIDGNFFALTTIFFRNVSYYVAAKSEFAESIFDIDNLLIWGEECNNNEIVIKELSEFLRVQ</sequence>
<dbReference type="InParanoid" id="A0CEC1"/>
<gene>
    <name evidence="8" type="ORF">GSPATT00037574001</name>
</gene>
<dbReference type="RefSeq" id="XP_001436535.1">
    <property type="nucleotide sequence ID" value="XM_001436498.1"/>
</dbReference>
<proteinExistence type="predicted"/>
<evidence type="ECO:0000256" key="6">
    <source>
        <dbReference type="ARBA" id="ARBA00022807"/>
    </source>
</evidence>
<keyword evidence="4" id="KW-0833">Ubl conjugation pathway</keyword>
<evidence type="ECO:0000313" key="8">
    <source>
        <dbReference type="EMBL" id="CAK69138.1"/>
    </source>
</evidence>
<reference evidence="8 9" key="1">
    <citation type="journal article" date="2006" name="Nature">
        <title>Global trends of whole-genome duplications revealed by the ciliate Paramecium tetraurelia.</title>
        <authorList>
            <consortium name="Genoscope"/>
            <person name="Aury J.-M."/>
            <person name="Jaillon O."/>
            <person name="Duret L."/>
            <person name="Noel B."/>
            <person name="Jubin C."/>
            <person name="Porcel B.M."/>
            <person name="Segurens B."/>
            <person name="Daubin V."/>
            <person name="Anthouard V."/>
            <person name="Aiach N."/>
            <person name="Arnaiz O."/>
            <person name="Billaut A."/>
            <person name="Beisson J."/>
            <person name="Blanc I."/>
            <person name="Bouhouche K."/>
            <person name="Camara F."/>
            <person name="Duharcourt S."/>
            <person name="Guigo R."/>
            <person name="Gogendeau D."/>
            <person name="Katinka M."/>
            <person name="Keller A.-M."/>
            <person name="Kissmehl R."/>
            <person name="Klotz C."/>
            <person name="Koll F."/>
            <person name="Le Moue A."/>
            <person name="Lepere C."/>
            <person name="Malinsky S."/>
            <person name="Nowacki M."/>
            <person name="Nowak J.K."/>
            <person name="Plattner H."/>
            <person name="Poulain J."/>
            <person name="Ruiz F."/>
            <person name="Serrano V."/>
            <person name="Zagulski M."/>
            <person name="Dessen P."/>
            <person name="Betermier M."/>
            <person name="Weissenbach J."/>
            <person name="Scarpelli C."/>
            <person name="Schachter V."/>
            <person name="Sperling L."/>
            <person name="Meyer E."/>
            <person name="Cohen J."/>
            <person name="Wincker P."/>
        </authorList>
    </citation>
    <scope>NUCLEOTIDE SEQUENCE [LARGE SCALE GENOMIC DNA]</scope>
    <source>
        <strain evidence="8 9">Stock d4-2</strain>
    </source>
</reference>
<evidence type="ECO:0000256" key="4">
    <source>
        <dbReference type="ARBA" id="ARBA00022786"/>
    </source>
</evidence>
<dbReference type="KEGG" id="ptm:GSPATT00037574001"/>
<dbReference type="HOGENOM" id="CLU_1047506_0_0_1"/>
<evidence type="ECO:0000256" key="2">
    <source>
        <dbReference type="ARBA" id="ARBA00012759"/>
    </source>
</evidence>
<dbReference type="Gene3D" id="3.30.200.60">
    <property type="entry name" value="Peptidase C65 Otubain, subdomain 1"/>
    <property type="match status" value="1"/>
</dbReference>
<dbReference type="Pfam" id="PF10275">
    <property type="entry name" value="Peptidase_C65"/>
    <property type="match status" value="1"/>
</dbReference>
<comment type="catalytic activity">
    <reaction evidence="1">
        <text>Thiol-dependent hydrolysis of ester, thioester, amide, peptide and isopeptide bonds formed by the C-terminal Gly of ubiquitin (a 76-residue protein attached to proteins as an intracellular targeting signal).</text>
        <dbReference type="EC" id="3.4.19.12"/>
    </reaction>
</comment>
<dbReference type="Proteomes" id="UP000000600">
    <property type="component" value="Unassembled WGS sequence"/>
</dbReference>
<dbReference type="InterPro" id="IPR003323">
    <property type="entry name" value="OTU_dom"/>
</dbReference>
<dbReference type="InterPro" id="IPR042467">
    <property type="entry name" value="Peptidase_C65_otubain_sub2"/>
</dbReference>
<evidence type="ECO:0000256" key="5">
    <source>
        <dbReference type="ARBA" id="ARBA00022801"/>
    </source>
</evidence>
<keyword evidence="9" id="KW-1185">Reference proteome</keyword>
<dbReference type="GO" id="GO:0043130">
    <property type="term" value="F:ubiquitin binding"/>
    <property type="evidence" value="ECO:0000318"/>
    <property type="project" value="GO_Central"/>
</dbReference>
<dbReference type="PANTHER" id="PTHR12931">
    <property type="entry name" value="UBIQUITIN THIOLESTERASE PROTEIN OTUB"/>
    <property type="match status" value="1"/>
</dbReference>
<keyword evidence="5" id="KW-0378">Hydrolase</keyword>
<dbReference type="Gene3D" id="1.20.1300.20">
    <property type="entry name" value="Peptidase C65 Otubain, subdomain 2"/>
    <property type="match status" value="1"/>
</dbReference>
<evidence type="ECO:0000313" key="9">
    <source>
        <dbReference type="Proteomes" id="UP000000600"/>
    </source>
</evidence>
<dbReference type="GO" id="GO:0004843">
    <property type="term" value="F:cysteine-type deubiquitinase activity"/>
    <property type="evidence" value="ECO:0000318"/>
    <property type="project" value="GO_Central"/>
</dbReference>
<keyword evidence="3" id="KW-0645">Protease</keyword>
<dbReference type="InterPro" id="IPR019400">
    <property type="entry name" value="Peptidase_C65_otubain"/>
</dbReference>
<dbReference type="PROSITE" id="PS50802">
    <property type="entry name" value="OTU"/>
    <property type="match status" value="1"/>
</dbReference>
<dbReference type="EC" id="3.4.19.12" evidence="2"/>
<protein>
    <recommendedName>
        <fullName evidence="2">ubiquitinyl hydrolase 1</fullName>
        <ecNumber evidence="2">3.4.19.12</ecNumber>
    </recommendedName>
</protein>
<dbReference type="PANTHER" id="PTHR12931:SF15">
    <property type="entry name" value="UBIQUITIN THIOESTERASE OTUBAIN-LIKE"/>
    <property type="match status" value="1"/>
</dbReference>
<accession>A0CEC1</accession>
<evidence type="ECO:0000259" key="7">
    <source>
        <dbReference type="PROSITE" id="PS50802"/>
    </source>
</evidence>
<evidence type="ECO:0000256" key="1">
    <source>
        <dbReference type="ARBA" id="ARBA00000707"/>
    </source>
</evidence>
<feature type="domain" description="OTU" evidence="7">
    <location>
        <begin position="106"/>
        <end position="266"/>
    </location>
</feature>
<dbReference type="InterPro" id="IPR038765">
    <property type="entry name" value="Papain-like_cys_pep_sf"/>
</dbReference>
<keyword evidence="6" id="KW-0788">Thiol protease</keyword>
<evidence type="ECO:0000256" key="3">
    <source>
        <dbReference type="ARBA" id="ARBA00022670"/>
    </source>
</evidence>
<dbReference type="InterPro" id="IPR042468">
    <property type="entry name" value="Peptidase_C65_otubain_sub1"/>
</dbReference>
<dbReference type="OMA" id="IWGEECN"/>
<dbReference type="OrthoDB" id="18915at2759"/>
<organism evidence="8 9">
    <name type="scientific">Paramecium tetraurelia</name>
    <dbReference type="NCBI Taxonomy" id="5888"/>
    <lineage>
        <taxon>Eukaryota</taxon>
        <taxon>Sar</taxon>
        <taxon>Alveolata</taxon>
        <taxon>Ciliophora</taxon>
        <taxon>Intramacronucleata</taxon>
        <taxon>Oligohymenophorea</taxon>
        <taxon>Peniculida</taxon>
        <taxon>Parameciidae</taxon>
        <taxon>Paramecium</taxon>
    </lineage>
</organism>
<dbReference type="SUPFAM" id="SSF54001">
    <property type="entry name" value="Cysteine proteinases"/>
    <property type="match status" value="1"/>
</dbReference>